<evidence type="ECO:0000256" key="4">
    <source>
        <dbReference type="ARBA" id="ARBA00022701"/>
    </source>
</evidence>
<name>A0ABQ9URX7_SAGOE</name>
<comment type="caution">
    <text evidence="9">The sequence shown here is derived from an EMBL/GenBank/DDBJ whole genome shotgun (WGS) entry which is preliminary data.</text>
</comment>
<dbReference type="InterPro" id="IPR037103">
    <property type="entry name" value="Tubulin/FtsZ-like_C"/>
</dbReference>
<dbReference type="InterPro" id="IPR036525">
    <property type="entry name" value="Tubulin/FtsZ_GTPase_sf"/>
</dbReference>
<dbReference type="InterPro" id="IPR000217">
    <property type="entry name" value="Tubulin"/>
</dbReference>
<keyword evidence="5" id="KW-0547">Nucleotide-binding</keyword>
<keyword evidence="3" id="KW-0963">Cytoplasm</keyword>
<evidence type="ECO:0000256" key="3">
    <source>
        <dbReference type="ARBA" id="ARBA00022490"/>
    </source>
</evidence>
<accession>A0ABQ9URX7</accession>
<dbReference type="InterPro" id="IPR023123">
    <property type="entry name" value="Tubulin_C"/>
</dbReference>
<dbReference type="SUPFAM" id="SSF55307">
    <property type="entry name" value="Tubulin C-terminal domain-like"/>
    <property type="match status" value="1"/>
</dbReference>
<proteinExistence type="inferred from homology"/>
<comment type="subcellular location">
    <subcellularLocation>
        <location evidence="1">Cytoplasm</location>
        <location evidence="1">Cytoskeleton</location>
    </subcellularLocation>
</comment>
<dbReference type="InterPro" id="IPR003008">
    <property type="entry name" value="Tubulin_FtsZ_GTPase"/>
</dbReference>
<dbReference type="Pfam" id="PF03953">
    <property type="entry name" value="Tubulin_C"/>
    <property type="match status" value="1"/>
</dbReference>
<comment type="similarity">
    <text evidence="2">Belongs to the tubulin family.</text>
</comment>
<evidence type="ECO:0000313" key="9">
    <source>
        <dbReference type="EMBL" id="KAK2099826.1"/>
    </source>
</evidence>
<sequence length="196" mass="22595">MGTLLINKIQEEYPDRIIKMFTVVPSPKVSDMVVGPYNATLSIYQLIGNTETCCIDNEALCDICFRTLSQLNPDLQKLAMNMVPFPHWHIFRPSFAPLTSQVSQQSRPPTVPEFTQQMLDAKNTMSTCDPLHGRYLMVATVFRGCMSMKECILEEFTAMFLHKTFLHCYMGEGLDEMEFTKVKSNMNDLMFKYQQY</sequence>
<dbReference type="PANTHER" id="PTHR11588">
    <property type="entry name" value="TUBULIN"/>
    <property type="match status" value="1"/>
</dbReference>
<keyword evidence="10" id="KW-1185">Reference proteome</keyword>
<dbReference type="SMART" id="SM00865">
    <property type="entry name" value="Tubulin_C"/>
    <property type="match status" value="1"/>
</dbReference>
<gene>
    <name evidence="9" type="ORF">P7K49_021174</name>
</gene>
<dbReference type="Gene3D" id="1.10.287.600">
    <property type="entry name" value="Helix hairpin bin"/>
    <property type="match status" value="1"/>
</dbReference>
<dbReference type="Gene3D" id="3.30.1330.20">
    <property type="entry name" value="Tubulin/FtsZ, C-terminal domain"/>
    <property type="match status" value="1"/>
</dbReference>
<dbReference type="Proteomes" id="UP001266305">
    <property type="component" value="Unassembled WGS sequence"/>
</dbReference>
<evidence type="ECO:0000256" key="7">
    <source>
        <dbReference type="ARBA" id="ARBA00023212"/>
    </source>
</evidence>
<keyword evidence="7" id="KW-0206">Cytoskeleton</keyword>
<keyword evidence="4" id="KW-0493">Microtubule</keyword>
<dbReference type="Pfam" id="PF00091">
    <property type="entry name" value="Tubulin"/>
    <property type="match status" value="1"/>
</dbReference>
<organism evidence="9 10">
    <name type="scientific">Saguinus oedipus</name>
    <name type="common">Cotton-top tamarin</name>
    <name type="synonym">Oedipomidas oedipus</name>
    <dbReference type="NCBI Taxonomy" id="9490"/>
    <lineage>
        <taxon>Eukaryota</taxon>
        <taxon>Metazoa</taxon>
        <taxon>Chordata</taxon>
        <taxon>Craniata</taxon>
        <taxon>Vertebrata</taxon>
        <taxon>Euteleostomi</taxon>
        <taxon>Mammalia</taxon>
        <taxon>Eutheria</taxon>
        <taxon>Euarchontoglires</taxon>
        <taxon>Primates</taxon>
        <taxon>Haplorrhini</taxon>
        <taxon>Platyrrhini</taxon>
        <taxon>Cebidae</taxon>
        <taxon>Callitrichinae</taxon>
        <taxon>Saguinus</taxon>
    </lineage>
</organism>
<dbReference type="Gene3D" id="3.40.50.1440">
    <property type="entry name" value="Tubulin/FtsZ, GTPase domain"/>
    <property type="match status" value="1"/>
</dbReference>
<evidence type="ECO:0000259" key="8">
    <source>
        <dbReference type="SMART" id="SM00865"/>
    </source>
</evidence>
<reference evidence="9 10" key="1">
    <citation type="submission" date="2023-05" db="EMBL/GenBank/DDBJ databases">
        <title>B98-5 Cell Line De Novo Hybrid Assembly: An Optical Mapping Approach.</title>
        <authorList>
            <person name="Kananen K."/>
            <person name="Auerbach J.A."/>
            <person name="Kautto E."/>
            <person name="Blachly J.S."/>
        </authorList>
    </citation>
    <scope>NUCLEOTIDE SEQUENCE [LARGE SCALE GENOMIC DNA]</scope>
    <source>
        <strain evidence="9">B95-8</strain>
        <tissue evidence="9">Cell line</tissue>
    </source>
</reference>
<protein>
    <recommendedName>
        <fullName evidence="8">Tubulin/FtsZ 2-layer sandwich domain-containing protein</fullName>
    </recommendedName>
</protein>
<dbReference type="InterPro" id="IPR008280">
    <property type="entry name" value="Tub_FtsZ_C"/>
</dbReference>
<evidence type="ECO:0000256" key="2">
    <source>
        <dbReference type="ARBA" id="ARBA00009636"/>
    </source>
</evidence>
<feature type="domain" description="Tubulin/FtsZ 2-layer sandwich" evidence="8">
    <location>
        <begin position="71"/>
        <end position="195"/>
    </location>
</feature>
<dbReference type="EMBL" id="JASSZA010000010">
    <property type="protein sequence ID" value="KAK2099826.1"/>
    <property type="molecule type" value="Genomic_DNA"/>
</dbReference>
<keyword evidence="6" id="KW-0342">GTP-binding</keyword>
<dbReference type="PRINTS" id="PR01161">
    <property type="entry name" value="TUBULIN"/>
</dbReference>
<dbReference type="InterPro" id="IPR018316">
    <property type="entry name" value="Tubulin/FtsZ_2-layer-sand-dom"/>
</dbReference>
<evidence type="ECO:0000256" key="6">
    <source>
        <dbReference type="ARBA" id="ARBA00023134"/>
    </source>
</evidence>
<evidence type="ECO:0000313" key="10">
    <source>
        <dbReference type="Proteomes" id="UP001266305"/>
    </source>
</evidence>
<evidence type="ECO:0000256" key="1">
    <source>
        <dbReference type="ARBA" id="ARBA00004245"/>
    </source>
</evidence>
<dbReference type="SUPFAM" id="SSF52490">
    <property type="entry name" value="Tubulin nucleotide-binding domain-like"/>
    <property type="match status" value="1"/>
</dbReference>
<evidence type="ECO:0000256" key="5">
    <source>
        <dbReference type="ARBA" id="ARBA00022741"/>
    </source>
</evidence>